<gene>
    <name evidence="1" type="ORF">SAMN05660918_1206</name>
</gene>
<accession>A0A1H6S4T1</accession>
<dbReference type="AlphaFoldDB" id="A0A1H6S4T1"/>
<evidence type="ECO:0000313" key="2">
    <source>
        <dbReference type="Proteomes" id="UP000199702"/>
    </source>
</evidence>
<organism evidence="1 2">
    <name type="scientific">Flavobacterium terrigena</name>
    <dbReference type="NCBI Taxonomy" id="402734"/>
    <lineage>
        <taxon>Bacteria</taxon>
        <taxon>Pseudomonadati</taxon>
        <taxon>Bacteroidota</taxon>
        <taxon>Flavobacteriia</taxon>
        <taxon>Flavobacteriales</taxon>
        <taxon>Flavobacteriaceae</taxon>
        <taxon>Flavobacterium</taxon>
    </lineage>
</organism>
<protein>
    <submittedName>
        <fullName evidence="1">Uncharacterized protein</fullName>
    </submittedName>
</protein>
<name>A0A1H6S4T1_9FLAO</name>
<keyword evidence="2" id="KW-1185">Reference proteome</keyword>
<sequence>MRLNNNELYEFFIEKNILVLYHANTVSTSVTYFQQNGLLSRGAVENLGLNQTPQSSDEADKILDVWNDVFLDSTDLHAFFSRQNHYGPILFEFDVNLIQDENYEIWITKDNPIYWDSNFTDHQKYFLSVQELRETWDNYARQKKMITIRNNSTPILFDKVRRVIVDDPRVIITNGDIHLHNEAVNKIKSVVGDKHTLKGKFTTRICSNCWCRENYLNEVHVSDLKKIFL</sequence>
<dbReference type="STRING" id="402734.SAMN05660918_1206"/>
<dbReference type="RefSeq" id="WP_091309672.1">
    <property type="nucleotide sequence ID" value="NZ_CBCSJU010000002.1"/>
</dbReference>
<dbReference type="Proteomes" id="UP000199702">
    <property type="component" value="Unassembled WGS sequence"/>
</dbReference>
<dbReference type="OrthoDB" id="9153376at2"/>
<proteinExistence type="predicted"/>
<evidence type="ECO:0000313" key="1">
    <source>
        <dbReference type="EMBL" id="SEI62909.1"/>
    </source>
</evidence>
<dbReference type="EMBL" id="FNYA01000002">
    <property type="protein sequence ID" value="SEI62909.1"/>
    <property type="molecule type" value="Genomic_DNA"/>
</dbReference>
<reference evidence="2" key="1">
    <citation type="submission" date="2016-10" db="EMBL/GenBank/DDBJ databases">
        <authorList>
            <person name="Varghese N."/>
            <person name="Submissions S."/>
        </authorList>
    </citation>
    <scope>NUCLEOTIDE SEQUENCE [LARGE SCALE GENOMIC DNA]</scope>
    <source>
        <strain evidence="2">DSM 17934</strain>
    </source>
</reference>